<feature type="transmembrane region" description="Helical" evidence="2">
    <location>
        <begin position="145"/>
        <end position="166"/>
    </location>
</feature>
<reference evidence="3" key="1">
    <citation type="submission" date="2020-03" db="EMBL/GenBank/DDBJ databases">
        <title>A high-quality chromosome-level genome assembly of a woody plant with both climbing and erect habits, Rhamnella rubrinervis.</title>
        <authorList>
            <person name="Lu Z."/>
            <person name="Yang Y."/>
            <person name="Zhu X."/>
            <person name="Sun Y."/>
        </authorList>
    </citation>
    <scope>NUCLEOTIDE SEQUENCE</scope>
    <source>
        <strain evidence="3">BYM</strain>
        <tissue evidence="3">Leaf</tissue>
    </source>
</reference>
<evidence type="ECO:0000313" key="3">
    <source>
        <dbReference type="EMBL" id="KAF3431510.1"/>
    </source>
</evidence>
<dbReference type="PANTHER" id="PTHR37206">
    <property type="entry name" value="TRANSMEMBRANE PROTEIN"/>
    <property type="match status" value="1"/>
</dbReference>
<gene>
    <name evidence="3" type="ORF">FNV43_RR26241</name>
</gene>
<keyword evidence="2" id="KW-0812">Transmembrane</keyword>
<sequence>MDGSLFPDDFSEWEQIDSPFAIHHSGASSAMESVGHNCIHDDGDHDDVVFPPTHHEGLQLPHPTTTLQAPPDAHQPVDTISQSSSSSSAMSSDGDDEARDSQPWLASGLVGANEIWRRLRLGFGVMSAGALRMASKFCDYKLRAGAYWAVASMTGVVTAVLVSLYVRVLLRRWRPRAVDHLHDKERMVLLVREKDEKISQLLLRVARMNESLTSPRRVPVLRIGRSSCV</sequence>
<evidence type="ECO:0000256" key="1">
    <source>
        <dbReference type="SAM" id="MobiDB-lite"/>
    </source>
</evidence>
<dbReference type="EMBL" id="VOIH02000012">
    <property type="protein sequence ID" value="KAF3431510.1"/>
    <property type="molecule type" value="Genomic_DNA"/>
</dbReference>
<dbReference type="Proteomes" id="UP000796880">
    <property type="component" value="Unassembled WGS sequence"/>
</dbReference>
<keyword evidence="2" id="KW-1133">Transmembrane helix</keyword>
<evidence type="ECO:0000256" key="2">
    <source>
        <dbReference type="SAM" id="Phobius"/>
    </source>
</evidence>
<keyword evidence="4" id="KW-1185">Reference proteome</keyword>
<evidence type="ECO:0008006" key="5">
    <source>
        <dbReference type="Google" id="ProtNLM"/>
    </source>
</evidence>
<protein>
    <recommendedName>
        <fullName evidence="5">Transmembrane protein</fullName>
    </recommendedName>
</protein>
<dbReference type="PANTHER" id="PTHR37206:SF4">
    <property type="entry name" value="TRANSMEMBRANE PROTEIN"/>
    <property type="match status" value="1"/>
</dbReference>
<feature type="compositionally biased region" description="Basic and acidic residues" evidence="1">
    <location>
        <begin position="38"/>
        <end position="57"/>
    </location>
</feature>
<comment type="caution">
    <text evidence="3">The sequence shown here is derived from an EMBL/GenBank/DDBJ whole genome shotgun (WGS) entry which is preliminary data.</text>
</comment>
<proteinExistence type="predicted"/>
<name>A0A8K0DIG1_9ROSA</name>
<dbReference type="AlphaFoldDB" id="A0A8K0DIG1"/>
<feature type="compositionally biased region" description="Low complexity" evidence="1">
    <location>
        <begin position="81"/>
        <end position="92"/>
    </location>
</feature>
<accession>A0A8K0DIG1</accession>
<organism evidence="3 4">
    <name type="scientific">Rhamnella rubrinervis</name>
    <dbReference type="NCBI Taxonomy" id="2594499"/>
    <lineage>
        <taxon>Eukaryota</taxon>
        <taxon>Viridiplantae</taxon>
        <taxon>Streptophyta</taxon>
        <taxon>Embryophyta</taxon>
        <taxon>Tracheophyta</taxon>
        <taxon>Spermatophyta</taxon>
        <taxon>Magnoliopsida</taxon>
        <taxon>eudicotyledons</taxon>
        <taxon>Gunneridae</taxon>
        <taxon>Pentapetalae</taxon>
        <taxon>rosids</taxon>
        <taxon>fabids</taxon>
        <taxon>Rosales</taxon>
        <taxon>Rhamnaceae</taxon>
        <taxon>rhamnoid group</taxon>
        <taxon>Rhamneae</taxon>
        <taxon>Rhamnella</taxon>
    </lineage>
</organism>
<dbReference type="OrthoDB" id="734536at2759"/>
<feature type="region of interest" description="Disordered" evidence="1">
    <location>
        <begin position="35"/>
        <end position="101"/>
    </location>
</feature>
<evidence type="ECO:0000313" key="4">
    <source>
        <dbReference type="Proteomes" id="UP000796880"/>
    </source>
</evidence>
<keyword evidence="2" id="KW-0472">Membrane</keyword>